<evidence type="ECO:0000256" key="1">
    <source>
        <dbReference type="ARBA" id="ARBA00023157"/>
    </source>
</evidence>
<dbReference type="Pfam" id="PF00578">
    <property type="entry name" value="AhpC-TSA"/>
    <property type="match status" value="1"/>
</dbReference>
<evidence type="ECO:0000259" key="2">
    <source>
        <dbReference type="PROSITE" id="PS51352"/>
    </source>
</evidence>
<dbReference type="CDD" id="cd02966">
    <property type="entry name" value="TlpA_like_family"/>
    <property type="match status" value="1"/>
</dbReference>
<proteinExistence type="predicted"/>
<keyword evidence="1" id="KW-1015">Disulfide bond</keyword>
<dbReference type="SUPFAM" id="SSF52833">
    <property type="entry name" value="Thioredoxin-like"/>
    <property type="match status" value="1"/>
</dbReference>
<dbReference type="AlphaFoldDB" id="A0AAV4LHU3"/>
<dbReference type="InterPro" id="IPR000866">
    <property type="entry name" value="AhpC/TSA"/>
</dbReference>
<dbReference type="Proteomes" id="UP001057291">
    <property type="component" value="Unassembled WGS sequence"/>
</dbReference>
<evidence type="ECO:0000313" key="4">
    <source>
        <dbReference type="Proteomes" id="UP001057291"/>
    </source>
</evidence>
<dbReference type="RefSeq" id="WP_282200384.1">
    <property type="nucleotide sequence ID" value="NZ_BOQE01000001.1"/>
</dbReference>
<name>A0AAV4LHU3_9BACL</name>
<feature type="domain" description="Thioredoxin" evidence="2">
    <location>
        <begin position="3"/>
        <end position="147"/>
    </location>
</feature>
<dbReference type="PROSITE" id="PS51352">
    <property type="entry name" value="THIOREDOXIN_2"/>
    <property type="match status" value="1"/>
</dbReference>
<protein>
    <submittedName>
        <fullName evidence="3">Thiol-disulfide oxidoreductase YkuV</fullName>
    </submittedName>
</protein>
<dbReference type="PANTHER" id="PTHR42852">
    <property type="entry name" value="THIOL:DISULFIDE INTERCHANGE PROTEIN DSBE"/>
    <property type="match status" value="1"/>
</dbReference>
<dbReference type="EMBL" id="BOQE01000001">
    <property type="protein sequence ID" value="GIM47406.1"/>
    <property type="molecule type" value="Genomic_DNA"/>
</dbReference>
<dbReference type="PANTHER" id="PTHR42852:SF12">
    <property type="entry name" value="THIOL-DISULFIDE OXIDOREDUCTASE YKUV"/>
    <property type="match status" value="1"/>
</dbReference>
<dbReference type="InterPro" id="IPR013766">
    <property type="entry name" value="Thioredoxin_domain"/>
</dbReference>
<organism evidence="3 4">
    <name type="scientific">Collibacillus ludicampi</name>
    <dbReference type="NCBI Taxonomy" id="2771369"/>
    <lineage>
        <taxon>Bacteria</taxon>
        <taxon>Bacillati</taxon>
        <taxon>Bacillota</taxon>
        <taxon>Bacilli</taxon>
        <taxon>Bacillales</taxon>
        <taxon>Alicyclobacillaceae</taxon>
        <taxon>Collibacillus</taxon>
    </lineage>
</organism>
<dbReference type="GO" id="GO:0016491">
    <property type="term" value="F:oxidoreductase activity"/>
    <property type="evidence" value="ECO:0007669"/>
    <property type="project" value="InterPro"/>
</dbReference>
<evidence type="ECO:0000313" key="3">
    <source>
        <dbReference type="EMBL" id="GIM47406.1"/>
    </source>
</evidence>
<sequence>MPMRLGTPMPDLSGATEWLNGSLQPEEFKGAPTLVHFWAVSCHICHETMPDLIRYRDEWIGQGLKIVGVHMPRQESDTDIEKVKQDINTYGITHLVGVDNRHTVASAFQNEYVPAFFLFDHNGNLYFRAAGDKGFERLKPKLDSMMQDYLSSQA</sequence>
<dbReference type="Gene3D" id="3.40.30.10">
    <property type="entry name" value="Glutaredoxin"/>
    <property type="match status" value="1"/>
</dbReference>
<dbReference type="InterPro" id="IPR050553">
    <property type="entry name" value="Thioredoxin_ResA/DsbE_sf"/>
</dbReference>
<accession>A0AAV4LHU3</accession>
<comment type="caution">
    <text evidence="3">The sequence shown here is derived from an EMBL/GenBank/DDBJ whole genome shotgun (WGS) entry which is preliminary data.</text>
</comment>
<reference evidence="3" key="1">
    <citation type="journal article" date="2023" name="Int. J. Syst. Evol. Microbiol.">
        <title>Collibacillus ludicampi gen. nov., sp. nov., a new soil bacterium of the family Alicyclobacillaceae.</title>
        <authorList>
            <person name="Jojima T."/>
            <person name="Ioku Y."/>
            <person name="Fukuta Y."/>
            <person name="Shirasaka N."/>
            <person name="Matsumura Y."/>
            <person name="Mori M."/>
        </authorList>
    </citation>
    <scope>NUCLEOTIDE SEQUENCE</scope>
    <source>
        <strain evidence="3">TP075</strain>
    </source>
</reference>
<gene>
    <name evidence="3" type="primary">ykuV</name>
    <name evidence="3" type="ORF">DNHGIG_29550</name>
</gene>
<dbReference type="GO" id="GO:0016209">
    <property type="term" value="F:antioxidant activity"/>
    <property type="evidence" value="ECO:0007669"/>
    <property type="project" value="InterPro"/>
</dbReference>
<dbReference type="InterPro" id="IPR036249">
    <property type="entry name" value="Thioredoxin-like_sf"/>
</dbReference>
<keyword evidence="4" id="KW-1185">Reference proteome</keyword>